<reference evidence="1" key="1">
    <citation type="submission" date="2021-01" db="EMBL/GenBank/DDBJ databases">
        <title>Whole genome shotgun sequence of Virgisporangium ochraceum NBRC 16418.</title>
        <authorList>
            <person name="Komaki H."/>
            <person name="Tamura T."/>
        </authorList>
    </citation>
    <scope>NUCLEOTIDE SEQUENCE</scope>
    <source>
        <strain evidence="1">NBRC 16418</strain>
    </source>
</reference>
<name>A0A8J4A3G1_9ACTN</name>
<proteinExistence type="predicted"/>
<dbReference type="EMBL" id="BOPH01000129">
    <property type="protein sequence ID" value="GIJ74103.1"/>
    <property type="molecule type" value="Genomic_DNA"/>
</dbReference>
<sequence length="102" mass="11522">MAVESNVEPCASGIFAGNLRRILSEFFKILLIYGHEFGAPSHIHHAVSRINELGIGEMIQGKKTEYGAVVWTFHLLKDGVIQLWLDEVPTRHYHCKNFAFGL</sequence>
<keyword evidence="2" id="KW-1185">Reference proteome</keyword>
<comment type="caution">
    <text evidence="1">The sequence shown here is derived from an EMBL/GenBank/DDBJ whole genome shotgun (WGS) entry which is preliminary data.</text>
</comment>
<evidence type="ECO:0000313" key="1">
    <source>
        <dbReference type="EMBL" id="GIJ74103.1"/>
    </source>
</evidence>
<dbReference type="Proteomes" id="UP000635606">
    <property type="component" value="Unassembled WGS sequence"/>
</dbReference>
<organism evidence="1 2">
    <name type="scientific">Virgisporangium ochraceum</name>
    <dbReference type="NCBI Taxonomy" id="65505"/>
    <lineage>
        <taxon>Bacteria</taxon>
        <taxon>Bacillati</taxon>
        <taxon>Actinomycetota</taxon>
        <taxon>Actinomycetes</taxon>
        <taxon>Micromonosporales</taxon>
        <taxon>Micromonosporaceae</taxon>
        <taxon>Virgisporangium</taxon>
    </lineage>
</organism>
<accession>A0A8J4A3G1</accession>
<dbReference type="AlphaFoldDB" id="A0A8J4A3G1"/>
<gene>
    <name evidence="1" type="ORF">Voc01_090200</name>
</gene>
<protein>
    <submittedName>
        <fullName evidence="1">Uncharacterized protein</fullName>
    </submittedName>
</protein>
<evidence type="ECO:0000313" key="2">
    <source>
        <dbReference type="Proteomes" id="UP000635606"/>
    </source>
</evidence>